<evidence type="ECO:0000313" key="2">
    <source>
        <dbReference type="Proteomes" id="UP000027222"/>
    </source>
</evidence>
<dbReference type="HOGENOM" id="CLU_1586589_0_0_1"/>
<accession>A0A067T9A4</accession>
<evidence type="ECO:0000313" key="1">
    <source>
        <dbReference type="EMBL" id="KDR76449.1"/>
    </source>
</evidence>
<keyword evidence="2" id="KW-1185">Reference proteome</keyword>
<reference evidence="2" key="1">
    <citation type="journal article" date="2014" name="Proc. Natl. Acad. Sci. U.S.A.">
        <title>Extensive sampling of basidiomycete genomes demonstrates inadequacy of the white-rot/brown-rot paradigm for wood decay fungi.</title>
        <authorList>
            <person name="Riley R."/>
            <person name="Salamov A.A."/>
            <person name="Brown D.W."/>
            <person name="Nagy L.G."/>
            <person name="Floudas D."/>
            <person name="Held B.W."/>
            <person name="Levasseur A."/>
            <person name="Lombard V."/>
            <person name="Morin E."/>
            <person name="Otillar R."/>
            <person name="Lindquist E.A."/>
            <person name="Sun H."/>
            <person name="LaButti K.M."/>
            <person name="Schmutz J."/>
            <person name="Jabbour D."/>
            <person name="Luo H."/>
            <person name="Baker S.E."/>
            <person name="Pisabarro A.G."/>
            <person name="Walton J.D."/>
            <person name="Blanchette R.A."/>
            <person name="Henrissat B."/>
            <person name="Martin F."/>
            <person name="Cullen D."/>
            <person name="Hibbett D.S."/>
            <person name="Grigoriev I.V."/>
        </authorList>
    </citation>
    <scope>NUCLEOTIDE SEQUENCE [LARGE SCALE GENOMIC DNA]</scope>
    <source>
        <strain evidence="2">CBS 339.88</strain>
    </source>
</reference>
<gene>
    <name evidence="1" type="ORF">GALMADRAFT_446169</name>
</gene>
<dbReference type="AlphaFoldDB" id="A0A067T9A4"/>
<sequence length="168" mass="18449">MDSQQSGNGCWTALDSGSPKWAPVDLKTFSKSKTFSLTGTCSHPDIKSAQDGRPFSTDVALFGVSAAKLLALRSPKPSEQDEDFVLSNFIDIQDWTTLYLQEKVASLSSGRALPFDPKVPFVLLQILDNVYDVAMSLVDFFVEAAVKNAKRREDGEIEVEDFACVDFA</sequence>
<protein>
    <submittedName>
        <fullName evidence="1">Uncharacterized protein</fullName>
    </submittedName>
</protein>
<organism evidence="1 2">
    <name type="scientific">Galerina marginata (strain CBS 339.88)</name>
    <dbReference type="NCBI Taxonomy" id="685588"/>
    <lineage>
        <taxon>Eukaryota</taxon>
        <taxon>Fungi</taxon>
        <taxon>Dikarya</taxon>
        <taxon>Basidiomycota</taxon>
        <taxon>Agaricomycotina</taxon>
        <taxon>Agaricomycetes</taxon>
        <taxon>Agaricomycetidae</taxon>
        <taxon>Agaricales</taxon>
        <taxon>Agaricineae</taxon>
        <taxon>Strophariaceae</taxon>
        <taxon>Galerina</taxon>
    </lineage>
</organism>
<proteinExistence type="predicted"/>
<name>A0A067T9A4_GALM3</name>
<dbReference type="EMBL" id="KL142378">
    <property type="protein sequence ID" value="KDR76449.1"/>
    <property type="molecule type" value="Genomic_DNA"/>
</dbReference>
<dbReference type="Proteomes" id="UP000027222">
    <property type="component" value="Unassembled WGS sequence"/>
</dbReference>